<proteinExistence type="predicted"/>
<organism evidence="2 3">
    <name type="scientific">Lacipirellula parvula</name>
    <dbReference type="NCBI Taxonomy" id="2650471"/>
    <lineage>
        <taxon>Bacteria</taxon>
        <taxon>Pseudomonadati</taxon>
        <taxon>Planctomycetota</taxon>
        <taxon>Planctomycetia</taxon>
        <taxon>Pirellulales</taxon>
        <taxon>Lacipirellulaceae</taxon>
        <taxon>Lacipirellula</taxon>
    </lineage>
</organism>
<evidence type="ECO:0000313" key="2">
    <source>
        <dbReference type="EMBL" id="BBO31081.1"/>
    </source>
</evidence>
<reference evidence="3" key="1">
    <citation type="submission" date="2019-10" db="EMBL/GenBank/DDBJ databases">
        <title>Lacipirellula parvula gen. nov., sp. nov., representing a lineage of planctomycetes widespread in freshwater anoxic habitats, and description of the family Lacipirellulaceae.</title>
        <authorList>
            <person name="Dedysh S.N."/>
            <person name="Kulichevskaya I.S."/>
            <person name="Beletsky A.V."/>
            <person name="Rakitin A.L."/>
            <person name="Mardanov A.V."/>
            <person name="Ivanova A.A."/>
            <person name="Saltykova V.X."/>
            <person name="Rijpstra W.I.C."/>
            <person name="Sinninghe Damste J.S."/>
            <person name="Ravin N.V."/>
        </authorList>
    </citation>
    <scope>NUCLEOTIDE SEQUENCE [LARGE SCALE GENOMIC DNA]</scope>
    <source>
        <strain evidence="3">PX69</strain>
    </source>
</reference>
<evidence type="ECO:0000313" key="3">
    <source>
        <dbReference type="Proteomes" id="UP000326837"/>
    </source>
</evidence>
<gene>
    <name evidence="2" type="ORF">PLANPX_0693</name>
</gene>
<dbReference type="KEGG" id="lpav:PLANPX_0693"/>
<feature type="compositionally biased region" description="Basic residues" evidence="1">
    <location>
        <begin position="1"/>
        <end position="10"/>
    </location>
</feature>
<dbReference type="AlphaFoldDB" id="A0A5K7X8J7"/>
<name>A0A5K7X8J7_9BACT</name>
<keyword evidence="3" id="KW-1185">Reference proteome</keyword>
<dbReference type="EMBL" id="AP021861">
    <property type="protein sequence ID" value="BBO31081.1"/>
    <property type="molecule type" value="Genomic_DNA"/>
</dbReference>
<evidence type="ECO:0000256" key="1">
    <source>
        <dbReference type="SAM" id="MobiDB-lite"/>
    </source>
</evidence>
<sequence length="67" mass="7114">MLNACRRQRISHQAGRREGPQSLVGAQRLSASKDLSLDGRNRYQACVECSTPVGVKGSLTAAIDATG</sequence>
<accession>A0A5K7X8J7</accession>
<feature type="region of interest" description="Disordered" evidence="1">
    <location>
        <begin position="1"/>
        <end position="27"/>
    </location>
</feature>
<dbReference type="Proteomes" id="UP000326837">
    <property type="component" value="Chromosome"/>
</dbReference>
<protein>
    <submittedName>
        <fullName evidence="2">Uncharacterized protein</fullName>
    </submittedName>
</protein>